<dbReference type="Proteomes" id="UP001608902">
    <property type="component" value="Unassembled WGS sequence"/>
</dbReference>
<evidence type="ECO:0000313" key="1">
    <source>
        <dbReference type="EMBL" id="MFH4981694.1"/>
    </source>
</evidence>
<name>A0ABD6EWQ4_9BILA</name>
<organism evidence="1 2">
    <name type="scientific">Gnathostoma spinigerum</name>
    <dbReference type="NCBI Taxonomy" id="75299"/>
    <lineage>
        <taxon>Eukaryota</taxon>
        <taxon>Metazoa</taxon>
        <taxon>Ecdysozoa</taxon>
        <taxon>Nematoda</taxon>
        <taxon>Chromadorea</taxon>
        <taxon>Rhabditida</taxon>
        <taxon>Spirurina</taxon>
        <taxon>Gnathostomatomorpha</taxon>
        <taxon>Gnathostomatoidea</taxon>
        <taxon>Gnathostomatidae</taxon>
        <taxon>Gnathostoma</taxon>
    </lineage>
</organism>
<accession>A0ABD6EWQ4</accession>
<reference evidence="1 2" key="1">
    <citation type="submission" date="2024-08" db="EMBL/GenBank/DDBJ databases">
        <title>Gnathostoma spinigerum genome.</title>
        <authorList>
            <person name="Gonzalez-Bertolin B."/>
            <person name="Monzon S."/>
            <person name="Zaballos A."/>
            <person name="Jimenez P."/>
            <person name="Dekumyoy P."/>
            <person name="Varona S."/>
            <person name="Cuesta I."/>
            <person name="Sumanam S."/>
            <person name="Adisakwattana P."/>
            <person name="Gasser R.B."/>
            <person name="Hernandez-Gonzalez A."/>
            <person name="Young N.D."/>
            <person name="Perteguer M.J."/>
        </authorList>
    </citation>
    <scope>NUCLEOTIDE SEQUENCE [LARGE SCALE GENOMIC DNA]</scope>
    <source>
        <strain evidence="1">AL3</strain>
        <tissue evidence="1">Liver</tissue>
    </source>
</reference>
<protein>
    <submittedName>
        <fullName evidence="1">Uncharacterized protein</fullName>
    </submittedName>
</protein>
<gene>
    <name evidence="1" type="ORF">AB6A40_008403</name>
</gene>
<evidence type="ECO:0000313" key="2">
    <source>
        <dbReference type="Proteomes" id="UP001608902"/>
    </source>
</evidence>
<comment type="caution">
    <text evidence="1">The sequence shown here is derived from an EMBL/GenBank/DDBJ whole genome shotgun (WGS) entry which is preliminary data.</text>
</comment>
<proteinExistence type="predicted"/>
<sequence>MKQASCIVNLPAKIGMDETSEVTAPETASSEFSGIGRRPFLFAPLTPLEIPNYHFRKISLHELHTPTTVQKDICLNAASNIEHSESNDDDFQWPAAQRKVCSCSSRLLDVCFSNAHGFLQS</sequence>
<dbReference type="EMBL" id="JBGFUD010007700">
    <property type="protein sequence ID" value="MFH4981694.1"/>
    <property type="molecule type" value="Genomic_DNA"/>
</dbReference>
<dbReference type="AlphaFoldDB" id="A0ABD6EWQ4"/>
<keyword evidence="2" id="KW-1185">Reference proteome</keyword>